<dbReference type="Proteomes" id="UP000785200">
    <property type="component" value="Unassembled WGS sequence"/>
</dbReference>
<dbReference type="SMART" id="SM00397">
    <property type="entry name" value="t_SNARE"/>
    <property type="match status" value="1"/>
</dbReference>
<sequence>MVETVLMREMRFMENGKVDRQDDSPLPLALRYAVDVSLLPKHHLRAGNEIVKKKSIAHSLTFVRSLENVAMSFDQLSSLESQPTTLRRQDDPQYQDDPEFQELSQDLMAKLFGLTGNISRLSNEIAKLGTKSDTERLRERVHDILEETKDTFKDVGEGVKKLQSWEDVSPSQKYTQQKVAKEFQNNLTTFQGVQRQALEKQRSSASAARTALEEQQSPSGEGGNQFGQQQSQEQLRLASQDEVDFQDSLIVEREAEIRNIEHGVTELNELFRDVAHIVSEQGEQLDLISNNVENTRTDTRGADLELRSAARYQKNARSKACCLLLILAVILTVIILAATLG</sequence>
<accession>A0A9P6VE27</accession>
<dbReference type="GO" id="GO:0006896">
    <property type="term" value="P:Golgi to vacuole transport"/>
    <property type="evidence" value="ECO:0007669"/>
    <property type="project" value="TreeGrafter"/>
</dbReference>
<dbReference type="GO" id="GO:0000149">
    <property type="term" value="F:SNARE binding"/>
    <property type="evidence" value="ECO:0007669"/>
    <property type="project" value="TreeGrafter"/>
</dbReference>
<dbReference type="CDD" id="cd15840">
    <property type="entry name" value="SNARE_Qa"/>
    <property type="match status" value="1"/>
</dbReference>
<dbReference type="SUPFAM" id="SSF47661">
    <property type="entry name" value="t-snare proteins"/>
    <property type="match status" value="1"/>
</dbReference>
<dbReference type="OrthoDB" id="364348at2759"/>
<dbReference type="GO" id="GO:0012505">
    <property type="term" value="C:endomembrane system"/>
    <property type="evidence" value="ECO:0007669"/>
    <property type="project" value="TreeGrafter"/>
</dbReference>
<feature type="transmembrane region" description="Helical" evidence="4">
    <location>
        <begin position="320"/>
        <end position="340"/>
    </location>
</feature>
<organism evidence="6 7">
    <name type="scientific">Hyphodiscus hymeniophilus</name>
    <dbReference type="NCBI Taxonomy" id="353542"/>
    <lineage>
        <taxon>Eukaryota</taxon>
        <taxon>Fungi</taxon>
        <taxon>Dikarya</taxon>
        <taxon>Ascomycota</taxon>
        <taxon>Pezizomycotina</taxon>
        <taxon>Leotiomycetes</taxon>
        <taxon>Helotiales</taxon>
        <taxon>Hyphodiscaceae</taxon>
        <taxon>Hyphodiscus</taxon>
    </lineage>
</organism>
<dbReference type="PROSITE" id="PS00914">
    <property type="entry name" value="SYNTAXIN"/>
    <property type="match status" value="1"/>
</dbReference>
<keyword evidence="7" id="KW-1185">Reference proteome</keyword>
<dbReference type="PANTHER" id="PTHR19957">
    <property type="entry name" value="SYNTAXIN"/>
    <property type="match status" value="1"/>
</dbReference>
<name>A0A9P6VE27_9HELO</name>
<comment type="caution">
    <text evidence="6">The sequence shown here is derived from an EMBL/GenBank/DDBJ whole genome shotgun (WGS) entry which is preliminary data.</text>
</comment>
<dbReference type="SMART" id="SM00503">
    <property type="entry name" value="SynN"/>
    <property type="match status" value="1"/>
</dbReference>
<evidence type="ECO:0000256" key="1">
    <source>
        <dbReference type="ARBA" id="ARBA00009063"/>
    </source>
</evidence>
<gene>
    <name evidence="6" type="ORF">D0Z07_7834</name>
</gene>
<comment type="similarity">
    <text evidence="1 2">Belongs to the syntaxin family.</text>
</comment>
<dbReference type="FunFam" id="1.20.5.110:FF:000059">
    <property type="entry name" value="Related to syntaxin 12"/>
    <property type="match status" value="1"/>
</dbReference>
<evidence type="ECO:0000256" key="3">
    <source>
        <dbReference type="SAM" id="MobiDB-lite"/>
    </source>
</evidence>
<evidence type="ECO:0000256" key="4">
    <source>
        <dbReference type="SAM" id="Phobius"/>
    </source>
</evidence>
<dbReference type="InterPro" id="IPR010989">
    <property type="entry name" value="SNARE"/>
</dbReference>
<dbReference type="Gene3D" id="1.20.5.110">
    <property type="match status" value="1"/>
</dbReference>
<dbReference type="PROSITE" id="PS50192">
    <property type="entry name" value="T_SNARE"/>
    <property type="match status" value="1"/>
</dbReference>
<keyword evidence="4" id="KW-0472">Membrane</keyword>
<dbReference type="GO" id="GO:0005484">
    <property type="term" value="F:SNAP receptor activity"/>
    <property type="evidence" value="ECO:0007669"/>
    <property type="project" value="InterPro"/>
</dbReference>
<dbReference type="GO" id="GO:0031201">
    <property type="term" value="C:SNARE complex"/>
    <property type="evidence" value="ECO:0007669"/>
    <property type="project" value="TreeGrafter"/>
</dbReference>
<dbReference type="EMBL" id="VNKQ01000017">
    <property type="protein sequence ID" value="KAG0646040.1"/>
    <property type="molecule type" value="Genomic_DNA"/>
</dbReference>
<dbReference type="GO" id="GO:0006906">
    <property type="term" value="P:vesicle fusion"/>
    <property type="evidence" value="ECO:0007669"/>
    <property type="project" value="TreeGrafter"/>
</dbReference>
<dbReference type="Pfam" id="PF05739">
    <property type="entry name" value="SNARE"/>
    <property type="match status" value="1"/>
</dbReference>
<dbReference type="InterPro" id="IPR000727">
    <property type="entry name" value="T_SNARE_dom"/>
</dbReference>
<dbReference type="InterPro" id="IPR006011">
    <property type="entry name" value="Syntaxin_N"/>
</dbReference>
<dbReference type="InterPro" id="IPR006012">
    <property type="entry name" value="Syntaxin/epimorphin_CS"/>
</dbReference>
<dbReference type="GO" id="GO:0006886">
    <property type="term" value="P:intracellular protein transport"/>
    <property type="evidence" value="ECO:0007669"/>
    <property type="project" value="InterPro"/>
</dbReference>
<evidence type="ECO:0000313" key="6">
    <source>
        <dbReference type="EMBL" id="KAG0646040.1"/>
    </source>
</evidence>
<dbReference type="PANTHER" id="PTHR19957:SF38">
    <property type="entry name" value="LD27581P"/>
    <property type="match status" value="1"/>
</dbReference>
<evidence type="ECO:0000313" key="7">
    <source>
        <dbReference type="Proteomes" id="UP000785200"/>
    </source>
</evidence>
<evidence type="ECO:0000256" key="2">
    <source>
        <dbReference type="RuleBase" id="RU003858"/>
    </source>
</evidence>
<dbReference type="Gene3D" id="1.20.58.70">
    <property type="match status" value="1"/>
</dbReference>
<dbReference type="AlphaFoldDB" id="A0A9P6VE27"/>
<dbReference type="InterPro" id="IPR045242">
    <property type="entry name" value="Syntaxin"/>
</dbReference>
<protein>
    <submittedName>
        <fullName evidence="6">Syntaxin pep12</fullName>
    </submittedName>
</protein>
<proteinExistence type="inferred from homology"/>
<keyword evidence="4" id="KW-0812">Transmembrane</keyword>
<feature type="region of interest" description="Disordered" evidence="3">
    <location>
        <begin position="195"/>
        <end position="233"/>
    </location>
</feature>
<reference evidence="6" key="1">
    <citation type="submission" date="2019-07" db="EMBL/GenBank/DDBJ databases">
        <title>Hyphodiscus hymeniophilus genome sequencing and assembly.</title>
        <authorList>
            <person name="Kramer G."/>
            <person name="Nodwell J."/>
        </authorList>
    </citation>
    <scope>NUCLEOTIDE SEQUENCE</scope>
    <source>
        <strain evidence="6">ATCC 34498</strain>
    </source>
</reference>
<dbReference type="Pfam" id="PF14523">
    <property type="entry name" value="Syntaxin_2"/>
    <property type="match status" value="1"/>
</dbReference>
<dbReference type="GO" id="GO:0048278">
    <property type="term" value="P:vesicle docking"/>
    <property type="evidence" value="ECO:0007669"/>
    <property type="project" value="TreeGrafter"/>
</dbReference>
<feature type="compositionally biased region" description="Polar residues" evidence="3">
    <location>
        <begin position="203"/>
        <end position="218"/>
    </location>
</feature>
<evidence type="ECO:0000259" key="5">
    <source>
        <dbReference type="PROSITE" id="PS50192"/>
    </source>
</evidence>
<keyword evidence="4" id="KW-1133">Transmembrane helix</keyword>
<feature type="domain" description="T-SNARE coiled-coil homology" evidence="5">
    <location>
        <begin position="247"/>
        <end position="309"/>
    </location>
</feature>